<dbReference type="EMBL" id="JACEIK010001627">
    <property type="protein sequence ID" value="MCD7470891.1"/>
    <property type="molecule type" value="Genomic_DNA"/>
</dbReference>
<gene>
    <name evidence="7" type="ORF">HAX54_011093</name>
</gene>
<feature type="domain" description="NAC" evidence="6">
    <location>
        <begin position="1"/>
        <end position="86"/>
    </location>
</feature>
<keyword evidence="2" id="KW-0805">Transcription regulation</keyword>
<dbReference type="Gene3D" id="2.170.150.80">
    <property type="entry name" value="NAC domain"/>
    <property type="match status" value="1"/>
</dbReference>
<protein>
    <recommendedName>
        <fullName evidence="6">NAC domain-containing protein</fullName>
    </recommendedName>
</protein>
<accession>A0ABS8THE0</accession>
<keyword evidence="3" id="KW-0238">DNA-binding</keyword>
<proteinExistence type="predicted"/>
<evidence type="ECO:0000256" key="3">
    <source>
        <dbReference type="ARBA" id="ARBA00023125"/>
    </source>
</evidence>
<dbReference type="PANTHER" id="PTHR31989">
    <property type="entry name" value="NAC DOMAIN-CONTAINING PROTEIN 82-RELATED"/>
    <property type="match status" value="1"/>
</dbReference>
<dbReference type="InterPro" id="IPR036093">
    <property type="entry name" value="NAC_dom_sf"/>
</dbReference>
<name>A0ABS8THE0_DATST</name>
<comment type="caution">
    <text evidence="7">The sequence shown here is derived from an EMBL/GenBank/DDBJ whole genome shotgun (WGS) entry which is preliminary data.</text>
</comment>
<reference evidence="7 8" key="1">
    <citation type="journal article" date="2021" name="BMC Genomics">
        <title>Datura genome reveals duplications of psychoactive alkaloid biosynthetic genes and high mutation rate following tissue culture.</title>
        <authorList>
            <person name="Rajewski A."/>
            <person name="Carter-House D."/>
            <person name="Stajich J."/>
            <person name="Litt A."/>
        </authorList>
    </citation>
    <scope>NUCLEOTIDE SEQUENCE [LARGE SCALE GENOMIC DNA]</scope>
    <source>
        <strain evidence="7">AR-01</strain>
    </source>
</reference>
<keyword evidence="4" id="KW-0804">Transcription</keyword>
<evidence type="ECO:0000256" key="5">
    <source>
        <dbReference type="ARBA" id="ARBA00023242"/>
    </source>
</evidence>
<keyword evidence="8" id="KW-1185">Reference proteome</keyword>
<evidence type="ECO:0000256" key="1">
    <source>
        <dbReference type="ARBA" id="ARBA00004123"/>
    </source>
</evidence>
<evidence type="ECO:0000313" key="8">
    <source>
        <dbReference type="Proteomes" id="UP000823775"/>
    </source>
</evidence>
<dbReference type="Pfam" id="PF02365">
    <property type="entry name" value="NAM"/>
    <property type="match status" value="1"/>
</dbReference>
<dbReference type="SUPFAM" id="SSF101941">
    <property type="entry name" value="NAC domain"/>
    <property type="match status" value="1"/>
</dbReference>
<evidence type="ECO:0000259" key="6">
    <source>
        <dbReference type="PROSITE" id="PS51005"/>
    </source>
</evidence>
<sequence>MENTRYVRSVGKGSWKSQDKGKAVCSERGSILGYKRSLRYQNSGSQQDGQWLMKEYSLSEDVKRHLRLLSHGYDKENYVLCRVKRKAGKGDPISQKERIEIGELYEIINPPNLLSNDPPKLTLANEYYNL</sequence>
<evidence type="ECO:0000256" key="2">
    <source>
        <dbReference type="ARBA" id="ARBA00023015"/>
    </source>
</evidence>
<dbReference type="InterPro" id="IPR003441">
    <property type="entry name" value="NAC-dom"/>
</dbReference>
<evidence type="ECO:0000313" key="7">
    <source>
        <dbReference type="EMBL" id="MCD7470891.1"/>
    </source>
</evidence>
<dbReference type="PROSITE" id="PS51005">
    <property type="entry name" value="NAC"/>
    <property type="match status" value="1"/>
</dbReference>
<comment type="subcellular location">
    <subcellularLocation>
        <location evidence="1">Nucleus</location>
    </subcellularLocation>
</comment>
<organism evidence="7 8">
    <name type="scientific">Datura stramonium</name>
    <name type="common">Jimsonweed</name>
    <name type="synonym">Common thornapple</name>
    <dbReference type="NCBI Taxonomy" id="4076"/>
    <lineage>
        <taxon>Eukaryota</taxon>
        <taxon>Viridiplantae</taxon>
        <taxon>Streptophyta</taxon>
        <taxon>Embryophyta</taxon>
        <taxon>Tracheophyta</taxon>
        <taxon>Spermatophyta</taxon>
        <taxon>Magnoliopsida</taxon>
        <taxon>eudicotyledons</taxon>
        <taxon>Gunneridae</taxon>
        <taxon>Pentapetalae</taxon>
        <taxon>asterids</taxon>
        <taxon>lamiids</taxon>
        <taxon>Solanales</taxon>
        <taxon>Solanaceae</taxon>
        <taxon>Solanoideae</taxon>
        <taxon>Datureae</taxon>
        <taxon>Datura</taxon>
    </lineage>
</organism>
<keyword evidence="5" id="KW-0539">Nucleus</keyword>
<evidence type="ECO:0000256" key="4">
    <source>
        <dbReference type="ARBA" id="ARBA00023163"/>
    </source>
</evidence>
<dbReference type="Proteomes" id="UP000823775">
    <property type="component" value="Unassembled WGS sequence"/>
</dbReference>